<name>A0AAN9A7E0_HALRR</name>
<dbReference type="Proteomes" id="UP001381693">
    <property type="component" value="Unassembled WGS sequence"/>
</dbReference>
<reference evidence="1 2" key="1">
    <citation type="submission" date="2023-11" db="EMBL/GenBank/DDBJ databases">
        <title>Halocaridina rubra genome assembly.</title>
        <authorList>
            <person name="Smith C."/>
        </authorList>
    </citation>
    <scope>NUCLEOTIDE SEQUENCE [LARGE SCALE GENOMIC DNA]</scope>
    <source>
        <strain evidence="1">EP-1</strain>
        <tissue evidence="1">Whole</tissue>
    </source>
</reference>
<gene>
    <name evidence="1" type="ORF">SK128_002097</name>
</gene>
<keyword evidence="2" id="KW-1185">Reference proteome</keyword>
<dbReference type="EMBL" id="JAXCGZ010013392">
    <property type="protein sequence ID" value="KAK7072637.1"/>
    <property type="molecule type" value="Genomic_DNA"/>
</dbReference>
<protein>
    <submittedName>
        <fullName evidence="1">Uncharacterized protein</fullName>
    </submittedName>
</protein>
<comment type="caution">
    <text evidence="1">The sequence shown here is derived from an EMBL/GenBank/DDBJ whole genome shotgun (WGS) entry which is preliminary data.</text>
</comment>
<sequence>MKDIYWLRECVKNDGKAQEPVYQQFHLGSKQGCHWIQTTCSSPESKELYGLGMGSGCKTPTRSLIIGFLNM</sequence>
<evidence type="ECO:0000313" key="1">
    <source>
        <dbReference type="EMBL" id="KAK7072637.1"/>
    </source>
</evidence>
<organism evidence="1 2">
    <name type="scientific">Halocaridina rubra</name>
    <name type="common">Hawaiian red shrimp</name>
    <dbReference type="NCBI Taxonomy" id="373956"/>
    <lineage>
        <taxon>Eukaryota</taxon>
        <taxon>Metazoa</taxon>
        <taxon>Ecdysozoa</taxon>
        <taxon>Arthropoda</taxon>
        <taxon>Crustacea</taxon>
        <taxon>Multicrustacea</taxon>
        <taxon>Malacostraca</taxon>
        <taxon>Eumalacostraca</taxon>
        <taxon>Eucarida</taxon>
        <taxon>Decapoda</taxon>
        <taxon>Pleocyemata</taxon>
        <taxon>Caridea</taxon>
        <taxon>Atyoidea</taxon>
        <taxon>Atyidae</taxon>
        <taxon>Halocaridina</taxon>
    </lineage>
</organism>
<accession>A0AAN9A7E0</accession>
<evidence type="ECO:0000313" key="2">
    <source>
        <dbReference type="Proteomes" id="UP001381693"/>
    </source>
</evidence>
<proteinExistence type="predicted"/>
<dbReference type="AlphaFoldDB" id="A0AAN9A7E0"/>